<dbReference type="InterPro" id="IPR003688">
    <property type="entry name" value="TraG/VirD4"/>
</dbReference>
<dbReference type="PANTHER" id="PTHR37937">
    <property type="entry name" value="CONJUGATIVE TRANSFER: DNA TRANSPORT"/>
    <property type="match status" value="1"/>
</dbReference>
<keyword evidence="5 8" id="KW-1133">Transmembrane helix</keyword>
<dbReference type="Pfam" id="PF02534">
    <property type="entry name" value="T4SS-DNA_transf"/>
    <property type="match status" value="1"/>
</dbReference>
<evidence type="ECO:0000313" key="10">
    <source>
        <dbReference type="Proteomes" id="UP000316714"/>
    </source>
</evidence>
<reference evidence="9 10" key="1">
    <citation type="submission" date="2019-02" db="EMBL/GenBank/DDBJ databases">
        <title>Deep-cultivation of Planctomycetes and their phenomic and genomic characterization uncovers novel biology.</title>
        <authorList>
            <person name="Wiegand S."/>
            <person name="Jogler M."/>
            <person name="Boedeker C."/>
            <person name="Pinto D."/>
            <person name="Vollmers J."/>
            <person name="Rivas-Marin E."/>
            <person name="Kohn T."/>
            <person name="Peeters S.H."/>
            <person name="Heuer A."/>
            <person name="Rast P."/>
            <person name="Oberbeckmann S."/>
            <person name="Bunk B."/>
            <person name="Jeske O."/>
            <person name="Meyerdierks A."/>
            <person name="Storesund J.E."/>
            <person name="Kallscheuer N."/>
            <person name="Luecker S."/>
            <person name="Lage O.M."/>
            <person name="Pohl T."/>
            <person name="Merkel B.J."/>
            <person name="Hornburger P."/>
            <person name="Mueller R.-W."/>
            <person name="Bruemmer F."/>
            <person name="Labrenz M."/>
            <person name="Spormann A.M."/>
            <person name="Op Den Camp H."/>
            <person name="Overmann J."/>
            <person name="Amann R."/>
            <person name="Jetten M.S.M."/>
            <person name="Mascher T."/>
            <person name="Medema M.H."/>
            <person name="Devos D.P."/>
            <person name="Kaster A.-K."/>
            <person name="Ovreas L."/>
            <person name="Rohde M."/>
            <person name="Galperin M.Y."/>
            <person name="Jogler C."/>
        </authorList>
    </citation>
    <scope>NUCLEOTIDE SEQUENCE [LARGE SCALE GENOMIC DNA]</scope>
    <source>
        <strain evidence="9 10">KOR34</strain>
    </source>
</reference>
<dbReference type="SUPFAM" id="SSF52540">
    <property type="entry name" value="P-loop containing nucleoside triphosphate hydrolases"/>
    <property type="match status" value="1"/>
</dbReference>
<sequence>MLARFLAFVEAVLQRLAYLSCYLWFFACVAATWVVSPLLGIFAVGLAVWSLSRGGSYGGWTHGSARWAGFSDLRAEGCLFSRHGLPLGRTQGLAPGGWLASLRPLLTYSLLRSSEAMAAASRREADGRALRVNLPDRIPHAAIFGSTGSMKTTAYAVPVLQSCAESMVVLDPKGELARLTARLRMRRYGHDVQIIDPFGVANVRGIPTARLNPISLVREEPSRLVDEARRLATAIVVRTGEEKDPFWAQISNTLVTATVAFLASEATPEEATLSRARDILCSPKLTEQMLAHMRESDACSGLLQRLAGQVAQLEGQTKASAYSVANSHIDFLDSLPVAETLSESTFDPKQLVNAKQTIYLCLPVDRVAELNGLQRVLLSTLINAVFAAGEDRRRKVRFLLDEAATLGPLDALYNAVFYGRSFGLRLLFLFQSSSQVSRSFPDSQKDDFFATVGSVFCGVNDHRTAKEVSDWIGQTTVVGTTRQDSFSQGKTAGTGLQDQTHSTNWGDNRSTSYSEVGRALIQPEEVLQLPKNAAIVLLPNVRPILAEKTPYFARRGRRLIRRTGWAVVNAVVALATAAAVGGAVWAATIGQDHPMVVELSGKLSDLLSRR</sequence>
<evidence type="ECO:0000313" key="9">
    <source>
        <dbReference type="EMBL" id="TWT35214.1"/>
    </source>
</evidence>
<comment type="similarity">
    <text evidence="2">Belongs to the VirD4/TraG family.</text>
</comment>
<dbReference type="OrthoDB" id="246047at2"/>
<dbReference type="CDD" id="cd01127">
    <property type="entry name" value="TrwB_TraG_TraD_VirD4"/>
    <property type="match status" value="2"/>
</dbReference>
<evidence type="ECO:0000256" key="7">
    <source>
        <dbReference type="SAM" id="MobiDB-lite"/>
    </source>
</evidence>
<keyword evidence="4 8" id="KW-0812">Transmembrane</keyword>
<dbReference type="InterPro" id="IPR027417">
    <property type="entry name" value="P-loop_NTPase"/>
</dbReference>
<organism evidence="9 10">
    <name type="scientific">Posidoniimonas corsicana</name>
    <dbReference type="NCBI Taxonomy" id="1938618"/>
    <lineage>
        <taxon>Bacteria</taxon>
        <taxon>Pseudomonadati</taxon>
        <taxon>Planctomycetota</taxon>
        <taxon>Planctomycetia</taxon>
        <taxon>Pirellulales</taxon>
        <taxon>Lacipirellulaceae</taxon>
        <taxon>Posidoniimonas</taxon>
    </lineage>
</organism>
<dbReference type="EMBL" id="SIHJ01000001">
    <property type="protein sequence ID" value="TWT35214.1"/>
    <property type="molecule type" value="Genomic_DNA"/>
</dbReference>
<feature type="transmembrane region" description="Helical" evidence="8">
    <location>
        <begin position="22"/>
        <end position="49"/>
    </location>
</feature>
<proteinExistence type="inferred from homology"/>
<dbReference type="GO" id="GO:0005886">
    <property type="term" value="C:plasma membrane"/>
    <property type="evidence" value="ECO:0007669"/>
    <property type="project" value="UniProtKB-SubCell"/>
</dbReference>
<evidence type="ECO:0000256" key="2">
    <source>
        <dbReference type="ARBA" id="ARBA00008806"/>
    </source>
</evidence>
<keyword evidence="6 8" id="KW-0472">Membrane</keyword>
<dbReference type="PROSITE" id="PS51257">
    <property type="entry name" value="PROKAR_LIPOPROTEIN"/>
    <property type="match status" value="1"/>
</dbReference>
<dbReference type="AlphaFoldDB" id="A0A5C5V9G0"/>
<keyword evidence="10" id="KW-1185">Reference proteome</keyword>
<dbReference type="Proteomes" id="UP000316714">
    <property type="component" value="Unassembled WGS sequence"/>
</dbReference>
<dbReference type="InterPro" id="IPR051539">
    <property type="entry name" value="T4SS-coupling_protein"/>
</dbReference>
<comment type="caution">
    <text evidence="9">The sequence shown here is derived from an EMBL/GenBank/DDBJ whole genome shotgun (WGS) entry which is preliminary data.</text>
</comment>
<name>A0A5C5V9G0_9BACT</name>
<feature type="transmembrane region" description="Helical" evidence="8">
    <location>
        <begin position="564"/>
        <end position="587"/>
    </location>
</feature>
<evidence type="ECO:0000256" key="4">
    <source>
        <dbReference type="ARBA" id="ARBA00022692"/>
    </source>
</evidence>
<feature type="region of interest" description="Disordered" evidence="7">
    <location>
        <begin position="484"/>
        <end position="508"/>
    </location>
</feature>
<accession>A0A5C5V9G0</accession>
<protein>
    <submittedName>
        <fullName evidence="9">Conjugal transfer protein TraG</fullName>
    </submittedName>
</protein>
<dbReference type="PANTHER" id="PTHR37937:SF1">
    <property type="entry name" value="CONJUGATIVE TRANSFER: DNA TRANSPORT"/>
    <property type="match status" value="1"/>
</dbReference>
<keyword evidence="3" id="KW-1003">Cell membrane</keyword>
<evidence type="ECO:0000256" key="8">
    <source>
        <dbReference type="SAM" id="Phobius"/>
    </source>
</evidence>
<evidence type="ECO:0000256" key="1">
    <source>
        <dbReference type="ARBA" id="ARBA00004651"/>
    </source>
</evidence>
<evidence type="ECO:0000256" key="6">
    <source>
        <dbReference type="ARBA" id="ARBA00023136"/>
    </source>
</evidence>
<evidence type="ECO:0000256" key="5">
    <source>
        <dbReference type="ARBA" id="ARBA00022989"/>
    </source>
</evidence>
<comment type="subcellular location">
    <subcellularLocation>
        <location evidence="1">Cell membrane</location>
        <topology evidence="1">Multi-pass membrane protein</topology>
    </subcellularLocation>
</comment>
<dbReference type="Gene3D" id="3.40.50.300">
    <property type="entry name" value="P-loop containing nucleotide triphosphate hydrolases"/>
    <property type="match status" value="2"/>
</dbReference>
<evidence type="ECO:0000256" key="3">
    <source>
        <dbReference type="ARBA" id="ARBA00022475"/>
    </source>
</evidence>
<gene>
    <name evidence="9" type="primary">traG</name>
    <name evidence="9" type="ORF">KOR34_01020</name>
</gene>